<keyword evidence="1" id="KW-0812">Transmembrane</keyword>
<protein>
    <recommendedName>
        <fullName evidence="3">Serine-threonine/tyrosine-protein kinase catalytic domain-containing protein</fullName>
    </recommendedName>
</protein>
<evidence type="ECO:0000256" key="1">
    <source>
        <dbReference type="SAM" id="Phobius"/>
    </source>
</evidence>
<gene>
    <name evidence="2" type="ORF">BOLC3T20331H</name>
</gene>
<evidence type="ECO:0000313" key="2">
    <source>
        <dbReference type="EMBL" id="VDC99023.1"/>
    </source>
</evidence>
<proteinExistence type="predicted"/>
<dbReference type="Gene3D" id="3.30.200.20">
    <property type="entry name" value="Phosphorylase Kinase, domain 1"/>
    <property type="match status" value="1"/>
</dbReference>
<name>A0A3P6BEI8_BRAOL</name>
<dbReference type="AlphaFoldDB" id="A0A3P6BEI8"/>
<evidence type="ECO:0008006" key="3">
    <source>
        <dbReference type="Google" id="ProtNLM"/>
    </source>
</evidence>
<accession>A0A3P6BEI8</accession>
<sequence>MGLCVSYFSSSPPSKTTNNLSNGADIWSTIETTNSNVGRPNKLLGALSDGSGQILESTNVKLYSFLDLTTATMNFKPDFMLGQGDFGEVYRGWIKQHNYFCLTQKNIIIFATFVSSFSTTFYLFFFQFLFSLFLFSPTEEKRSKPTKDDDSVGLVDVSSVSLGAQGDSSVFSSNWCVFSLDSIFISEATL</sequence>
<reference evidence="2" key="1">
    <citation type="submission" date="2018-11" db="EMBL/GenBank/DDBJ databases">
        <authorList>
            <consortium name="Genoscope - CEA"/>
            <person name="William W."/>
        </authorList>
    </citation>
    <scope>NUCLEOTIDE SEQUENCE</scope>
</reference>
<keyword evidence="1" id="KW-1133">Transmembrane helix</keyword>
<dbReference type="EMBL" id="LR031872">
    <property type="protein sequence ID" value="VDC99023.1"/>
    <property type="molecule type" value="Genomic_DNA"/>
</dbReference>
<organism evidence="2">
    <name type="scientific">Brassica oleracea</name>
    <name type="common">Wild cabbage</name>
    <dbReference type="NCBI Taxonomy" id="3712"/>
    <lineage>
        <taxon>Eukaryota</taxon>
        <taxon>Viridiplantae</taxon>
        <taxon>Streptophyta</taxon>
        <taxon>Embryophyta</taxon>
        <taxon>Tracheophyta</taxon>
        <taxon>Spermatophyta</taxon>
        <taxon>Magnoliopsida</taxon>
        <taxon>eudicotyledons</taxon>
        <taxon>Gunneridae</taxon>
        <taxon>Pentapetalae</taxon>
        <taxon>rosids</taxon>
        <taxon>malvids</taxon>
        <taxon>Brassicales</taxon>
        <taxon>Brassicaceae</taxon>
        <taxon>Brassiceae</taxon>
        <taxon>Brassica</taxon>
    </lineage>
</organism>
<feature type="transmembrane region" description="Helical" evidence="1">
    <location>
        <begin position="107"/>
        <end position="135"/>
    </location>
</feature>
<keyword evidence="1" id="KW-0472">Membrane</keyword>